<dbReference type="SUPFAM" id="SSF53448">
    <property type="entry name" value="Nucleotide-diphospho-sugar transferases"/>
    <property type="match status" value="1"/>
</dbReference>
<dbReference type="InterPro" id="IPR056792">
    <property type="entry name" value="PRC_RimM"/>
</dbReference>
<accession>A0AAV0PVE0</accession>
<dbReference type="Gene3D" id="2.40.30.60">
    <property type="entry name" value="RimM"/>
    <property type="match status" value="1"/>
</dbReference>
<name>A0AAV0PVE0_9ROSI</name>
<protein>
    <submittedName>
        <fullName evidence="3">Uncharacterized protein</fullName>
    </submittedName>
</protein>
<dbReference type="EMBL" id="CAMGYJ010000009">
    <property type="protein sequence ID" value="CAI0475179.1"/>
    <property type="molecule type" value="Genomic_DNA"/>
</dbReference>
<dbReference type="GO" id="GO:0005840">
    <property type="term" value="C:ribosome"/>
    <property type="evidence" value="ECO:0007669"/>
    <property type="project" value="InterPro"/>
</dbReference>
<proteinExistence type="inferred from homology"/>
<dbReference type="Gene3D" id="2.30.30.240">
    <property type="entry name" value="PRC-barrel domain"/>
    <property type="match status" value="1"/>
</dbReference>
<evidence type="ECO:0000313" key="3">
    <source>
        <dbReference type="EMBL" id="CAI0475179.1"/>
    </source>
</evidence>
<feature type="domain" description="RimM N-terminal" evidence="1">
    <location>
        <begin position="80"/>
        <end position="168"/>
    </location>
</feature>
<dbReference type="SUPFAM" id="SSF50447">
    <property type="entry name" value="Translation proteins"/>
    <property type="match status" value="1"/>
</dbReference>
<feature type="domain" description="Ribosome maturation factor RimM PRC barrel" evidence="2">
    <location>
        <begin position="181"/>
        <end position="267"/>
    </location>
</feature>
<evidence type="ECO:0000259" key="1">
    <source>
        <dbReference type="Pfam" id="PF01782"/>
    </source>
</evidence>
<dbReference type="GO" id="GO:0003977">
    <property type="term" value="F:UDP-N-acetylglucosamine diphosphorylase activity"/>
    <property type="evidence" value="ECO:0007669"/>
    <property type="project" value="TreeGrafter"/>
</dbReference>
<organism evidence="3 4">
    <name type="scientific">Linum tenue</name>
    <dbReference type="NCBI Taxonomy" id="586396"/>
    <lineage>
        <taxon>Eukaryota</taxon>
        <taxon>Viridiplantae</taxon>
        <taxon>Streptophyta</taxon>
        <taxon>Embryophyta</taxon>
        <taxon>Tracheophyta</taxon>
        <taxon>Spermatophyta</taxon>
        <taxon>Magnoliopsida</taxon>
        <taxon>eudicotyledons</taxon>
        <taxon>Gunneridae</taxon>
        <taxon>Pentapetalae</taxon>
        <taxon>rosids</taxon>
        <taxon>fabids</taxon>
        <taxon>Malpighiales</taxon>
        <taxon>Linaceae</taxon>
        <taxon>Linum</taxon>
    </lineage>
</organism>
<dbReference type="NCBIfam" id="TIGR02273">
    <property type="entry name" value="16S_RimM"/>
    <property type="match status" value="1"/>
</dbReference>
<keyword evidence="4" id="KW-1185">Reference proteome</keyword>
<dbReference type="PANTHER" id="PTHR11952">
    <property type="entry name" value="UDP- GLUCOSE PYROPHOSPHORYLASE"/>
    <property type="match status" value="1"/>
</dbReference>
<dbReference type="SUPFAM" id="SSF50346">
    <property type="entry name" value="PRC-barrel domain"/>
    <property type="match status" value="1"/>
</dbReference>
<dbReference type="InterPro" id="IPR039741">
    <property type="entry name" value="UDP-sugar_pyrophosphorylase"/>
</dbReference>
<dbReference type="GO" id="GO:0006048">
    <property type="term" value="P:UDP-N-acetylglucosamine biosynthetic process"/>
    <property type="evidence" value="ECO:0007669"/>
    <property type="project" value="TreeGrafter"/>
</dbReference>
<evidence type="ECO:0000259" key="2">
    <source>
        <dbReference type="Pfam" id="PF24986"/>
    </source>
</evidence>
<dbReference type="InterPro" id="IPR011033">
    <property type="entry name" value="PRC_barrel-like_sf"/>
</dbReference>
<dbReference type="InterPro" id="IPR002676">
    <property type="entry name" value="RimM_N"/>
</dbReference>
<dbReference type="HAMAP" id="MF_00014">
    <property type="entry name" value="Ribosome_mat_RimM"/>
    <property type="match status" value="1"/>
</dbReference>
<dbReference type="Pfam" id="PF01782">
    <property type="entry name" value="RimM"/>
    <property type="match status" value="1"/>
</dbReference>
<dbReference type="AlphaFoldDB" id="A0AAV0PVE0"/>
<dbReference type="InterPro" id="IPR029044">
    <property type="entry name" value="Nucleotide-diphossugar_trans"/>
</dbReference>
<dbReference type="GO" id="GO:0043022">
    <property type="term" value="F:ribosome binding"/>
    <property type="evidence" value="ECO:0007669"/>
    <property type="project" value="InterPro"/>
</dbReference>
<dbReference type="InterPro" id="IPR009000">
    <property type="entry name" value="Transl_B-barrel_sf"/>
</dbReference>
<reference evidence="3" key="1">
    <citation type="submission" date="2022-08" db="EMBL/GenBank/DDBJ databases">
        <authorList>
            <person name="Gutierrez-Valencia J."/>
        </authorList>
    </citation>
    <scope>NUCLEOTIDE SEQUENCE</scope>
</reference>
<dbReference type="FunFam" id="2.30.30.240:FF:000002">
    <property type="entry name" value="Ribosome maturation factor rimM"/>
    <property type="match status" value="1"/>
</dbReference>
<gene>
    <name evidence="3" type="ORF">LITE_LOCUS40339</name>
</gene>
<sequence length="660" mass="73483">MNSTVSLLRPCLLPPRHHRYLHLAAASPDGFPPPLLSTFPSKQFRSQPPGPKFRAPVPLHRTATLEAVETANSVSDFVEVGYLSSVHGLHGEICVEPTTDFPELRFSEPGRRWLKQSVNGKEVIQEVELLEGRENPGKRSWVLRLGGFETVDEARQLIGSALLVREDDRPELEEGEFYTRDLVGMRVILKDTSKCVGTVVDVFNSGACDLLRVMLYSATDAIDGTKTPVIEETGVSGPLVWVPFVEAIVPDVDMHKREIWITPPKGLLELNVRSDVRSKKERRQLEWKERKRLQRQLIAAKKKLIDLEQKHVFDGLRYGEKSQRGFLADEIVAVNSNLLQHALKDVGMSSNRLSTTELVGATRAKIKNGSFKISKAKLSTSISVNDLGANLRFHENGCHLLSEGKIGIVLVLNHQLVDSKSSATENPLYTSLTKTLSDGQIFVKMEDRGSVPLVLVCPEQEIQSLKVLFSSNDSFGFDCNKVWFLEEEKLPVVTSTADENSRNKILMKSPWEMLKSPVGTGGVIQLLSSHNISNTLSEMGVKYIEVCSTTKMLGGWNPLLLGLVDLQGADVGFQISQDLSHVEESFDLIFSVDFVKSLAKQMDKLHFEAILTANSHVQLVEKEWVDIVPSSPNSYELQCSIYSCINACPLDKVCIMEIVE</sequence>
<dbReference type="GO" id="GO:0006364">
    <property type="term" value="P:rRNA processing"/>
    <property type="evidence" value="ECO:0007669"/>
    <property type="project" value="InterPro"/>
</dbReference>
<dbReference type="PANTHER" id="PTHR11952:SF10">
    <property type="entry name" value="16S RRNA PROCESSING PROTEIN RIMM FAMILY"/>
    <property type="match status" value="1"/>
</dbReference>
<dbReference type="Pfam" id="PF24986">
    <property type="entry name" value="PRC_RimM"/>
    <property type="match status" value="1"/>
</dbReference>
<dbReference type="Gene3D" id="3.90.550.10">
    <property type="entry name" value="Spore Coat Polysaccharide Biosynthesis Protein SpsA, Chain A"/>
    <property type="match status" value="1"/>
</dbReference>
<dbReference type="InterPro" id="IPR011961">
    <property type="entry name" value="RimM"/>
</dbReference>
<dbReference type="InterPro" id="IPR036976">
    <property type="entry name" value="RimM_N_sf"/>
</dbReference>
<evidence type="ECO:0000313" key="4">
    <source>
        <dbReference type="Proteomes" id="UP001154282"/>
    </source>
</evidence>
<dbReference type="Proteomes" id="UP001154282">
    <property type="component" value="Unassembled WGS sequence"/>
</dbReference>
<comment type="caution">
    <text evidence="3">The sequence shown here is derived from an EMBL/GenBank/DDBJ whole genome shotgun (WGS) entry which is preliminary data.</text>
</comment>